<evidence type="ECO:0000313" key="3">
    <source>
        <dbReference type="Proteomes" id="UP000789405"/>
    </source>
</evidence>
<feature type="compositionally biased region" description="Acidic residues" evidence="1">
    <location>
        <begin position="86"/>
        <end position="96"/>
    </location>
</feature>
<gene>
    <name evidence="2" type="ORF">DERYTH_LOCUS18862</name>
</gene>
<accession>A0A9N9JBG4</accession>
<evidence type="ECO:0000256" key="1">
    <source>
        <dbReference type="SAM" id="MobiDB-lite"/>
    </source>
</evidence>
<reference evidence="2" key="1">
    <citation type="submission" date="2021-06" db="EMBL/GenBank/DDBJ databases">
        <authorList>
            <person name="Kallberg Y."/>
            <person name="Tangrot J."/>
            <person name="Rosling A."/>
        </authorList>
    </citation>
    <scope>NUCLEOTIDE SEQUENCE</scope>
    <source>
        <strain evidence="2">MA453B</strain>
    </source>
</reference>
<proteinExistence type="predicted"/>
<organism evidence="2 3">
    <name type="scientific">Dentiscutata erythropus</name>
    <dbReference type="NCBI Taxonomy" id="1348616"/>
    <lineage>
        <taxon>Eukaryota</taxon>
        <taxon>Fungi</taxon>
        <taxon>Fungi incertae sedis</taxon>
        <taxon>Mucoromycota</taxon>
        <taxon>Glomeromycotina</taxon>
        <taxon>Glomeromycetes</taxon>
        <taxon>Diversisporales</taxon>
        <taxon>Gigasporaceae</taxon>
        <taxon>Dentiscutata</taxon>
    </lineage>
</organism>
<keyword evidence="3" id="KW-1185">Reference proteome</keyword>
<comment type="caution">
    <text evidence="2">The sequence shown here is derived from an EMBL/GenBank/DDBJ whole genome shotgun (WGS) entry which is preliminary data.</text>
</comment>
<sequence>MNRFTNAIIIPDDDDKIIDTSTVEGNTVETPVNIIDDETDSNLTNEETGSQDDFNLADNIWNTDTEELQEPNNQILHESDGWNIDMTDELQESNNQ</sequence>
<name>A0A9N9JBG4_9GLOM</name>
<dbReference type="AlphaFoldDB" id="A0A9N9JBG4"/>
<feature type="non-terminal residue" evidence="2">
    <location>
        <position position="1"/>
    </location>
</feature>
<dbReference type="EMBL" id="CAJVPY010019796">
    <property type="protein sequence ID" value="CAG8772954.1"/>
    <property type="molecule type" value="Genomic_DNA"/>
</dbReference>
<dbReference type="Proteomes" id="UP000789405">
    <property type="component" value="Unassembled WGS sequence"/>
</dbReference>
<evidence type="ECO:0000313" key="2">
    <source>
        <dbReference type="EMBL" id="CAG8772954.1"/>
    </source>
</evidence>
<protein>
    <submittedName>
        <fullName evidence="2">18890_t:CDS:1</fullName>
    </submittedName>
</protein>
<feature type="region of interest" description="Disordered" evidence="1">
    <location>
        <begin position="76"/>
        <end position="96"/>
    </location>
</feature>